<dbReference type="InterPro" id="IPR001412">
    <property type="entry name" value="aa-tRNA-synth_I_CS"/>
</dbReference>
<evidence type="ECO:0000256" key="6">
    <source>
        <dbReference type="ARBA" id="ARBA00022741"/>
    </source>
</evidence>
<dbReference type="PANTHER" id="PTHR11766">
    <property type="entry name" value="TYROSYL-TRNA SYNTHETASE"/>
    <property type="match status" value="1"/>
</dbReference>
<dbReference type="EMBL" id="GL996505">
    <property type="protein sequence ID" value="EGW30314.1"/>
    <property type="molecule type" value="Genomic_DNA"/>
</dbReference>
<dbReference type="PRINTS" id="PR01040">
    <property type="entry name" value="TRNASYNTHTYR"/>
</dbReference>
<reference evidence="16 17" key="1">
    <citation type="journal article" date="2011" name="Proc. Natl. Acad. Sci. U.S.A.">
        <title>Comparative genomics of xylose-fermenting fungi for enhanced biofuel production.</title>
        <authorList>
            <person name="Wohlbach D.J."/>
            <person name="Kuo A."/>
            <person name="Sato T.K."/>
            <person name="Potts K.M."/>
            <person name="Salamov A.A."/>
            <person name="LaButti K.M."/>
            <person name="Sun H."/>
            <person name="Clum A."/>
            <person name="Pangilinan J.L."/>
            <person name="Lindquist E.A."/>
            <person name="Lucas S."/>
            <person name="Lapidus A."/>
            <person name="Jin M."/>
            <person name="Gunawan C."/>
            <person name="Balan V."/>
            <person name="Dale B.E."/>
            <person name="Jeffries T.W."/>
            <person name="Zinkel R."/>
            <person name="Barry K.W."/>
            <person name="Grigoriev I.V."/>
            <person name="Gasch A.P."/>
        </authorList>
    </citation>
    <scope>NUCLEOTIDE SEQUENCE [LARGE SCALE GENOMIC DNA]</scope>
    <source>
        <strain evidence="17">NRRL Y-27907 / 11-Y1</strain>
    </source>
</reference>
<keyword evidence="7 15" id="KW-0067">ATP-binding</keyword>
<dbReference type="InterPro" id="IPR024088">
    <property type="entry name" value="Tyr-tRNA-ligase_bac-type"/>
</dbReference>
<dbReference type="RefSeq" id="XP_007377285.1">
    <property type="nucleotide sequence ID" value="XM_007377223.1"/>
</dbReference>
<evidence type="ECO:0000256" key="11">
    <source>
        <dbReference type="ARBA" id="ARBA00023146"/>
    </source>
</evidence>
<gene>
    <name evidence="16" type="ORF">SPAPADRAFT_63163</name>
</gene>
<dbReference type="Gene3D" id="3.10.290.10">
    <property type="entry name" value="RNA-binding S4 domain"/>
    <property type="match status" value="1"/>
</dbReference>
<organism evidence="17">
    <name type="scientific">Spathaspora passalidarum (strain NRRL Y-27907 / 11-Y1)</name>
    <dbReference type="NCBI Taxonomy" id="619300"/>
    <lineage>
        <taxon>Eukaryota</taxon>
        <taxon>Fungi</taxon>
        <taxon>Dikarya</taxon>
        <taxon>Ascomycota</taxon>
        <taxon>Saccharomycotina</taxon>
        <taxon>Pichiomycetes</taxon>
        <taxon>Debaryomycetaceae</taxon>
        <taxon>Spathaspora</taxon>
    </lineage>
</organism>
<dbReference type="InParanoid" id="G3ATT8"/>
<dbReference type="NCBIfam" id="TIGR00234">
    <property type="entry name" value="tyrS"/>
    <property type="match status" value="1"/>
</dbReference>
<evidence type="ECO:0000313" key="17">
    <source>
        <dbReference type="Proteomes" id="UP000000709"/>
    </source>
</evidence>
<protein>
    <recommendedName>
        <fullName evidence="4 15">Tyrosine--tRNA ligase</fullName>
        <ecNumber evidence="4 15">6.1.1.1</ecNumber>
    </recommendedName>
    <alternativeName>
        <fullName evidence="12 15">Tyrosyl-tRNA synthetase</fullName>
    </alternativeName>
</protein>
<comment type="function">
    <text evidence="1">Catalyzes the attachment of tyrosine to tRNA(Tyr) in a two-step reaction: tyrosine is first activated by ATP to form Tyr-AMP and then transferred to the acceptor end of tRNA(Tyr).</text>
</comment>
<dbReference type="GO" id="GO:0004831">
    <property type="term" value="F:tyrosine-tRNA ligase activity"/>
    <property type="evidence" value="ECO:0007669"/>
    <property type="project" value="UniProtKB-EC"/>
</dbReference>
<dbReference type="Gene3D" id="1.10.240.10">
    <property type="entry name" value="Tyrosyl-Transfer RNA Synthetase"/>
    <property type="match status" value="1"/>
</dbReference>
<comment type="subcellular location">
    <subcellularLocation>
        <location evidence="2">Mitochondrion</location>
    </subcellularLocation>
</comment>
<dbReference type="GeneID" id="18874625"/>
<evidence type="ECO:0000256" key="7">
    <source>
        <dbReference type="ARBA" id="ARBA00022840"/>
    </source>
</evidence>
<evidence type="ECO:0000256" key="15">
    <source>
        <dbReference type="RuleBase" id="RU361234"/>
    </source>
</evidence>
<dbReference type="GO" id="GO:0005829">
    <property type="term" value="C:cytosol"/>
    <property type="evidence" value="ECO:0007669"/>
    <property type="project" value="TreeGrafter"/>
</dbReference>
<sequence>MLLRTSHRTPSVLLRHLVKRYNSSPSSIDLSKRDTVTIIPSVYELTQDKAHTSETDTSLVSYLQARHLVESITSDDLYEITEPDADVKFKLYCGADPTAASLHLGNLLPLMILLHFRLRGNDVVGLVGGATGKVGDPSGRETERTQMERAERETNIIKIQSQLSGFLNKGIEYAKSRQFPQHEGEVQVVNNADWWSDIKMLDFLADYGRFIRISSMLARESISARLQGQAGIGFNEFTYQILQAYDFWHLHKHHGVNMQVGGNDQWGNITAGIDLISRLQRQTNSEPTPVYGLTVPLLTTPSGQKFGKSAGNAIFIDAKLTTPYQMYQYFINVPDDMVEKLLKIFTLLPLSVIESEIIPRHEQEPGIRLAQRILAREVVDLIHGVGVGDEMAYITGFLYPTPDQPFNDVVSADKLIETFKKSGILKTFKLSDFENIDDIKLSSVLAKVTGNSRREIKNLIKSGGVYLGLERDQFEDPDDVVLFDRENHLIEGKLLLVRLGKQKYFVVEFTE</sequence>
<dbReference type="STRING" id="619300.G3ATT8"/>
<dbReference type="Proteomes" id="UP000000709">
    <property type="component" value="Unassembled WGS sequence"/>
</dbReference>
<dbReference type="InterPro" id="IPR002305">
    <property type="entry name" value="aa-tRNA-synth_Ic"/>
</dbReference>
<dbReference type="HOGENOM" id="CLU_024003_0_0_1"/>
<evidence type="ECO:0000256" key="14">
    <source>
        <dbReference type="PROSITE-ProRule" id="PRU00182"/>
    </source>
</evidence>
<dbReference type="PROSITE" id="PS00178">
    <property type="entry name" value="AA_TRNA_LIGASE_I"/>
    <property type="match status" value="1"/>
</dbReference>
<proteinExistence type="inferred from homology"/>
<dbReference type="GO" id="GO:0005739">
    <property type="term" value="C:mitochondrion"/>
    <property type="evidence" value="ECO:0007669"/>
    <property type="project" value="UniProtKB-SubCell"/>
</dbReference>
<keyword evidence="14" id="KW-0694">RNA-binding</keyword>
<keyword evidence="8 15" id="KW-0648">Protein biosynthesis</keyword>
<dbReference type="GO" id="GO:0005524">
    <property type="term" value="F:ATP binding"/>
    <property type="evidence" value="ECO:0007669"/>
    <property type="project" value="UniProtKB-KW"/>
</dbReference>
<dbReference type="AlphaFoldDB" id="G3ATT8"/>
<keyword evidence="11 15" id="KW-0030">Aminoacyl-tRNA synthetase</keyword>
<comment type="similarity">
    <text evidence="3 15">Belongs to the class-I aminoacyl-tRNA synthetase family.</text>
</comment>
<evidence type="ECO:0000256" key="13">
    <source>
        <dbReference type="ARBA" id="ARBA00048248"/>
    </source>
</evidence>
<dbReference type="FunCoup" id="G3ATT8">
    <property type="interactions" value="674"/>
</dbReference>
<dbReference type="CDD" id="cd00805">
    <property type="entry name" value="TyrRS_core"/>
    <property type="match status" value="1"/>
</dbReference>
<dbReference type="InterPro" id="IPR002307">
    <property type="entry name" value="Tyr-tRNA-ligase"/>
</dbReference>
<name>G3ATT8_SPAPN</name>
<dbReference type="SUPFAM" id="SSF52374">
    <property type="entry name" value="Nucleotidylyl transferase"/>
    <property type="match status" value="1"/>
</dbReference>
<comment type="catalytic activity">
    <reaction evidence="13 15">
        <text>tRNA(Tyr) + L-tyrosine + ATP = L-tyrosyl-tRNA(Tyr) + AMP + diphosphate + H(+)</text>
        <dbReference type="Rhea" id="RHEA:10220"/>
        <dbReference type="Rhea" id="RHEA-COMP:9706"/>
        <dbReference type="Rhea" id="RHEA-COMP:9707"/>
        <dbReference type="ChEBI" id="CHEBI:15378"/>
        <dbReference type="ChEBI" id="CHEBI:30616"/>
        <dbReference type="ChEBI" id="CHEBI:33019"/>
        <dbReference type="ChEBI" id="CHEBI:58315"/>
        <dbReference type="ChEBI" id="CHEBI:78442"/>
        <dbReference type="ChEBI" id="CHEBI:78536"/>
        <dbReference type="ChEBI" id="CHEBI:456215"/>
        <dbReference type="EC" id="6.1.1.1"/>
    </reaction>
</comment>
<dbReference type="GO" id="GO:0070184">
    <property type="term" value="P:mitochondrial tyrosyl-tRNA aminoacylation"/>
    <property type="evidence" value="ECO:0007669"/>
    <property type="project" value="EnsemblFungi"/>
</dbReference>
<dbReference type="InterPro" id="IPR036986">
    <property type="entry name" value="S4_RNA-bd_sf"/>
</dbReference>
<accession>G3ATT8</accession>
<dbReference type="Pfam" id="PF00579">
    <property type="entry name" value="tRNA-synt_1b"/>
    <property type="match status" value="1"/>
</dbReference>
<evidence type="ECO:0000256" key="9">
    <source>
        <dbReference type="ARBA" id="ARBA00022946"/>
    </source>
</evidence>
<evidence type="ECO:0000256" key="10">
    <source>
        <dbReference type="ARBA" id="ARBA00023128"/>
    </source>
</evidence>
<evidence type="ECO:0000256" key="5">
    <source>
        <dbReference type="ARBA" id="ARBA00022598"/>
    </source>
</evidence>
<keyword evidence="5 15" id="KW-0436">Ligase</keyword>
<evidence type="ECO:0000256" key="4">
    <source>
        <dbReference type="ARBA" id="ARBA00013160"/>
    </source>
</evidence>
<evidence type="ECO:0000256" key="2">
    <source>
        <dbReference type="ARBA" id="ARBA00004173"/>
    </source>
</evidence>
<dbReference type="EC" id="6.1.1.1" evidence="4 15"/>
<dbReference type="KEGG" id="spaa:SPAPADRAFT_63163"/>
<keyword evidence="17" id="KW-1185">Reference proteome</keyword>
<dbReference type="OrthoDB" id="337870at2759"/>
<keyword evidence="6 15" id="KW-0547">Nucleotide-binding</keyword>
<dbReference type="SUPFAM" id="SSF55174">
    <property type="entry name" value="Alpha-L RNA-binding motif"/>
    <property type="match status" value="1"/>
</dbReference>
<dbReference type="PANTHER" id="PTHR11766:SF0">
    <property type="entry name" value="TYROSINE--TRNA LIGASE, MITOCHONDRIAL"/>
    <property type="match status" value="1"/>
</dbReference>
<evidence type="ECO:0000256" key="12">
    <source>
        <dbReference type="ARBA" id="ARBA00033323"/>
    </source>
</evidence>
<keyword evidence="10" id="KW-0496">Mitochondrion</keyword>
<dbReference type="OMA" id="FKLYCGA"/>
<evidence type="ECO:0000256" key="8">
    <source>
        <dbReference type="ARBA" id="ARBA00022917"/>
    </source>
</evidence>
<dbReference type="Gene3D" id="3.40.50.620">
    <property type="entry name" value="HUPs"/>
    <property type="match status" value="1"/>
</dbReference>
<dbReference type="FunFam" id="3.40.50.620:FF:000158">
    <property type="entry name" value="Tyrosine--tRNA ligase"/>
    <property type="match status" value="1"/>
</dbReference>
<evidence type="ECO:0000256" key="3">
    <source>
        <dbReference type="ARBA" id="ARBA00005594"/>
    </source>
</evidence>
<dbReference type="InterPro" id="IPR014729">
    <property type="entry name" value="Rossmann-like_a/b/a_fold"/>
</dbReference>
<dbReference type="eggNOG" id="KOG2623">
    <property type="taxonomic scope" value="Eukaryota"/>
</dbReference>
<dbReference type="GO" id="GO:0003723">
    <property type="term" value="F:RNA binding"/>
    <property type="evidence" value="ECO:0007669"/>
    <property type="project" value="UniProtKB-KW"/>
</dbReference>
<evidence type="ECO:0000256" key="1">
    <source>
        <dbReference type="ARBA" id="ARBA00002025"/>
    </source>
</evidence>
<dbReference type="FunFam" id="1.10.240.10:FF:000001">
    <property type="entry name" value="Tyrosine--tRNA ligase"/>
    <property type="match status" value="1"/>
</dbReference>
<evidence type="ECO:0000313" key="16">
    <source>
        <dbReference type="EMBL" id="EGW30314.1"/>
    </source>
</evidence>
<dbReference type="PROSITE" id="PS50889">
    <property type="entry name" value="S4"/>
    <property type="match status" value="1"/>
</dbReference>
<keyword evidence="9" id="KW-0809">Transit peptide</keyword>